<evidence type="ECO:0000313" key="7">
    <source>
        <dbReference type="EMBL" id="MEI7036648.1"/>
    </source>
</evidence>
<feature type="transmembrane region" description="Helical" evidence="5">
    <location>
        <begin position="149"/>
        <end position="168"/>
    </location>
</feature>
<feature type="domain" description="EamA" evidence="6">
    <location>
        <begin position="151"/>
        <end position="284"/>
    </location>
</feature>
<proteinExistence type="predicted"/>
<gene>
    <name evidence="7" type="ORF">WAT24_07765</name>
</gene>
<dbReference type="Pfam" id="PF00892">
    <property type="entry name" value="EamA"/>
    <property type="match status" value="2"/>
</dbReference>
<feature type="transmembrane region" description="Helical" evidence="5">
    <location>
        <begin position="243"/>
        <end position="261"/>
    </location>
</feature>
<dbReference type="InterPro" id="IPR000620">
    <property type="entry name" value="EamA_dom"/>
</dbReference>
<feature type="transmembrane region" description="Helical" evidence="5">
    <location>
        <begin position="91"/>
        <end position="113"/>
    </location>
</feature>
<evidence type="ECO:0000259" key="6">
    <source>
        <dbReference type="Pfam" id="PF00892"/>
    </source>
</evidence>
<comment type="caution">
    <text evidence="7">The sequence shown here is derived from an EMBL/GenBank/DDBJ whole genome shotgun (WGS) entry which is preliminary data.</text>
</comment>
<dbReference type="Gene3D" id="1.10.3730.20">
    <property type="match status" value="1"/>
</dbReference>
<evidence type="ECO:0000313" key="8">
    <source>
        <dbReference type="Proteomes" id="UP001381174"/>
    </source>
</evidence>
<feature type="transmembrane region" description="Helical" evidence="5">
    <location>
        <begin position="31"/>
        <end position="52"/>
    </location>
</feature>
<feature type="transmembrane region" description="Helical" evidence="5">
    <location>
        <begin position="64"/>
        <end position="85"/>
    </location>
</feature>
<keyword evidence="3 5" id="KW-1133">Transmembrane helix</keyword>
<reference evidence="7 8" key="1">
    <citation type="journal article" date="2014" name="Int. J. Syst. Evol. Microbiol.">
        <title>Fulvimonas yonginensis sp. nov., isolated from greenhouse soil, and emended description of the genus Fulvimonas.</title>
        <authorList>
            <person name="Ahn J.H."/>
            <person name="Kim S.J."/>
            <person name="Weon H.Y."/>
            <person name="Hong S.B."/>
            <person name="Seok S.J."/>
            <person name="Kwon S.W."/>
        </authorList>
    </citation>
    <scope>NUCLEOTIDE SEQUENCE [LARGE SCALE GENOMIC DNA]</scope>
    <source>
        <strain evidence="7 8">KACC 16952</strain>
    </source>
</reference>
<evidence type="ECO:0000256" key="1">
    <source>
        <dbReference type="ARBA" id="ARBA00004141"/>
    </source>
</evidence>
<evidence type="ECO:0000256" key="5">
    <source>
        <dbReference type="SAM" id="Phobius"/>
    </source>
</evidence>
<keyword evidence="8" id="KW-1185">Reference proteome</keyword>
<comment type="subcellular location">
    <subcellularLocation>
        <location evidence="1">Membrane</location>
        <topology evidence="1">Multi-pass membrane protein</topology>
    </subcellularLocation>
</comment>
<feature type="transmembrane region" description="Helical" evidence="5">
    <location>
        <begin position="120"/>
        <end position="137"/>
    </location>
</feature>
<dbReference type="SUPFAM" id="SSF103481">
    <property type="entry name" value="Multidrug resistance efflux transporter EmrE"/>
    <property type="match status" value="2"/>
</dbReference>
<dbReference type="PANTHER" id="PTHR32322">
    <property type="entry name" value="INNER MEMBRANE TRANSPORTER"/>
    <property type="match status" value="1"/>
</dbReference>
<dbReference type="RefSeq" id="WP_336807275.1">
    <property type="nucleotide sequence ID" value="NZ_JBBBNY010000004.1"/>
</dbReference>
<dbReference type="Proteomes" id="UP001381174">
    <property type="component" value="Unassembled WGS sequence"/>
</dbReference>
<organism evidence="7 8">
    <name type="scientific">Fulvimonas yonginensis</name>
    <dbReference type="NCBI Taxonomy" id="1495200"/>
    <lineage>
        <taxon>Bacteria</taxon>
        <taxon>Pseudomonadati</taxon>
        <taxon>Pseudomonadota</taxon>
        <taxon>Gammaproteobacteria</taxon>
        <taxon>Lysobacterales</taxon>
        <taxon>Rhodanobacteraceae</taxon>
        <taxon>Fulvimonas</taxon>
    </lineage>
</organism>
<keyword evidence="2 5" id="KW-0812">Transmembrane</keyword>
<keyword evidence="4 5" id="KW-0472">Membrane</keyword>
<evidence type="ECO:0000256" key="3">
    <source>
        <dbReference type="ARBA" id="ARBA00022989"/>
    </source>
</evidence>
<feature type="domain" description="EamA" evidence="6">
    <location>
        <begin position="9"/>
        <end position="136"/>
    </location>
</feature>
<name>A0ABU8JBS7_9GAMM</name>
<protein>
    <submittedName>
        <fullName evidence="7">DMT family transporter</fullName>
    </submittedName>
</protein>
<feature type="transmembrane region" description="Helical" evidence="5">
    <location>
        <begin position="267"/>
        <end position="287"/>
    </location>
</feature>
<evidence type="ECO:0000256" key="2">
    <source>
        <dbReference type="ARBA" id="ARBA00022692"/>
    </source>
</evidence>
<evidence type="ECO:0000256" key="4">
    <source>
        <dbReference type="ARBA" id="ARBA00023136"/>
    </source>
</evidence>
<sequence>MKRSDLGALLLLGALWGGSFLFMRMGAQDFGGFALAGLRALGAALCFLPLLASADRRAELRRHAVPITVVGVSNAALPYALFSLAARSLPAGLSAIFDALTPLLVAASGWLWLGEKLDRPRLAGLLVGLAGVLWLIGGSGSPGHAGAGSGWAIAACLGAVACYAFTAHYSERYLPVVSPLTAAAGGQFVSALLLAPTTLWLWPAHAPGVRAWLALTGLAVLCTAVAYVLFFRLIGRIGAARTMVVLYLIPAFAVLWGALFLREPVTLAMAGGCAVILLGVALTTGLLPVRTAARRHKAAARGPARATAP</sequence>
<feature type="transmembrane region" description="Helical" evidence="5">
    <location>
        <begin position="180"/>
        <end position="203"/>
    </location>
</feature>
<dbReference type="InterPro" id="IPR050638">
    <property type="entry name" value="AA-Vitamin_Transporters"/>
</dbReference>
<feature type="transmembrane region" description="Helical" evidence="5">
    <location>
        <begin position="209"/>
        <end position="231"/>
    </location>
</feature>
<dbReference type="PANTHER" id="PTHR32322:SF9">
    <property type="entry name" value="AMINO-ACID METABOLITE EFFLUX PUMP-RELATED"/>
    <property type="match status" value="1"/>
</dbReference>
<accession>A0ABU8JBS7</accession>
<dbReference type="InterPro" id="IPR037185">
    <property type="entry name" value="EmrE-like"/>
</dbReference>
<dbReference type="EMBL" id="JBBBNY010000004">
    <property type="protein sequence ID" value="MEI7036648.1"/>
    <property type="molecule type" value="Genomic_DNA"/>
</dbReference>